<dbReference type="InterPro" id="IPR036397">
    <property type="entry name" value="RNaseH_sf"/>
</dbReference>
<dbReference type="Pfam" id="PF13456">
    <property type="entry name" value="RVT_3"/>
    <property type="match status" value="1"/>
</dbReference>
<dbReference type="Proteomes" id="UP001054821">
    <property type="component" value="Chromosome 3"/>
</dbReference>
<dbReference type="InterPro" id="IPR044730">
    <property type="entry name" value="RNase_H-like_dom_plant"/>
</dbReference>
<protein>
    <recommendedName>
        <fullName evidence="1">RNase H type-1 domain-containing protein</fullName>
    </recommendedName>
</protein>
<dbReference type="InterPro" id="IPR012337">
    <property type="entry name" value="RNaseH-like_sf"/>
</dbReference>
<dbReference type="InterPro" id="IPR002156">
    <property type="entry name" value="RNaseH_domain"/>
</dbReference>
<dbReference type="GO" id="GO:0003676">
    <property type="term" value="F:nucleic acid binding"/>
    <property type="evidence" value="ECO:0007669"/>
    <property type="project" value="InterPro"/>
</dbReference>
<accession>A0AAD4W871</accession>
<proteinExistence type="predicted"/>
<comment type="caution">
    <text evidence="2">The sequence shown here is derived from an EMBL/GenBank/DDBJ whole genome shotgun (WGS) entry which is preliminary data.</text>
</comment>
<dbReference type="AlphaFoldDB" id="A0AAD4W871"/>
<dbReference type="CDD" id="cd06222">
    <property type="entry name" value="RNase_H_like"/>
    <property type="match status" value="1"/>
</dbReference>
<sequence length="137" mass="15166">MFPYTPRTPNPASWAALEAHVIKINFEAAWSASSGKAGAGLIARNANSEFVGVKCLPFHAESVIMAEAIAGFEGCKLASELGLLEVCFESDSKELMESMKGNIKCGRWNLYPLMSRLRQCNSNFLNFNWAWTSRKNN</sequence>
<organism evidence="2 3">
    <name type="scientific">Prunus dulcis</name>
    <name type="common">Almond</name>
    <name type="synonym">Amygdalus dulcis</name>
    <dbReference type="NCBI Taxonomy" id="3755"/>
    <lineage>
        <taxon>Eukaryota</taxon>
        <taxon>Viridiplantae</taxon>
        <taxon>Streptophyta</taxon>
        <taxon>Embryophyta</taxon>
        <taxon>Tracheophyta</taxon>
        <taxon>Spermatophyta</taxon>
        <taxon>Magnoliopsida</taxon>
        <taxon>eudicotyledons</taxon>
        <taxon>Gunneridae</taxon>
        <taxon>Pentapetalae</taxon>
        <taxon>rosids</taxon>
        <taxon>fabids</taxon>
        <taxon>Rosales</taxon>
        <taxon>Rosaceae</taxon>
        <taxon>Amygdaloideae</taxon>
        <taxon>Amygdaleae</taxon>
        <taxon>Prunus</taxon>
    </lineage>
</organism>
<dbReference type="PANTHER" id="PTHR47074">
    <property type="entry name" value="BNAC02G40300D PROTEIN"/>
    <property type="match status" value="1"/>
</dbReference>
<reference evidence="2 3" key="1">
    <citation type="journal article" date="2022" name="G3 (Bethesda)">
        <title>Whole-genome sequence and methylome profiling of the almond [Prunus dulcis (Mill.) D.A. Webb] cultivar 'Nonpareil'.</title>
        <authorList>
            <person name="D'Amico-Willman K.M."/>
            <person name="Ouma W.Z."/>
            <person name="Meulia T."/>
            <person name="Sideli G.M."/>
            <person name="Gradziel T.M."/>
            <person name="Fresnedo-Ramirez J."/>
        </authorList>
    </citation>
    <scope>NUCLEOTIDE SEQUENCE [LARGE SCALE GENOMIC DNA]</scope>
    <source>
        <strain evidence="2">Clone GOH B32 T37-40</strain>
    </source>
</reference>
<dbReference type="SUPFAM" id="SSF53098">
    <property type="entry name" value="Ribonuclease H-like"/>
    <property type="match status" value="1"/>
</dbReference>
<evidence type="ECO:0000259" key="1">
    <source>
        <dbReference type="Pfam" id="PF13456"/>
    </source>
</evidence>
<dbReference type="PANTHER" id="PTHR47074:SF73">
    <property type="entry name" value="OS04G0448401 PROTEIN"/>
    <property type="match status" value="1"/>
</dbReference>
<evidence type="ECO:0000313" key="2">
    <source>
        <dbReference type="EMBL" id="KAI5337692.1"/>
    </source>
</evidence>
<feature type="domain" description="RNase H type-1" evidence="1">
    <location>
        <begin position="25"/>
        <end position="137"/>
    </location>
</feature>
<keyword evidence="3" id="KW-1185">Reference proteome</keyword>
<dbReference type="InterPro" id="IPR052929">
    <property type="entry name" value="RNase_H-like_EbsB-rel"/>
</dbReference>
<dbReference type="Gene3D" id="3.30.420.10">
    <property type="entry name" value="Ribonuclease H-like superfamily/Ribonuclease H"/>
    <property type="match status" value="1"/>
</dbReference>
<dbReference type="GO" id="GO:0004523">
    <property type="term" value="F:RNA-DNA hybrid ribonuclease activity"/>
    <property type="evidence" value="ECO:0007669"/>
    <property type="project" value="InterPro"/>
</dbReference>
<gene>
    <name evidence="2" type="ORF">L3X38_016963</name>
</gene>
<name>A0AAD4W871_PRUDU</name>
<evidence type="ECO:0000313" key="3">
    <source>
        <dbReference type="Proteomes" id="UP001054821"/>
    </source>
</evidence>
<dbReference type="EMBL" id="JAJFAZ020000003">
    <property type="protein sequence ID" value="KAI5337692.1"/>
    <property type="molecule type" value="Genomic_DNA"/>
</dbReference>